<evidence type="ECO:0008006" key="2">
    <source>
        <dbReference type="Google" id="ProtNLM"/>
    </source>
</evidence>
<protein>
    <recommendedName>
        <fullName evidence="2">GIY-YIG domain-containing protein</fullName>
    </recommendedName>
</protein>
<name>A0A0B5KBT2_9FIRM</name>
<reference evidence="1" key="1">
    <citation type="journal article" date="2015" name="Environ. Microbiol.">
        <title>Pressure adaptation is linked to thermal adaptation in salt-saturated marine habitats.</title>
        <authorList>
            <consortium name="The MAMBA Consortium"/>
            <person name="Alcaide M."/>
            <person name="Stogios P.J."/>
            <person name="Lafraya A."/>
            <person name="Tchigvintsev A."/>
            <person name="Flick R."/>
            <person name="Bargiela R."/>
            <person name="Chernikova T.N."/>
            <person name="Reva O.N."/>
            <person name="Hai T."/>
            <person name="Leggewie C.C."/>
            <person name="Katzke N."/>
            <person name="La Cono V."/>
            <person name="Matesanz R."/>
            <person name="Jebbar M."/>
            <person name="Jaeger K.E."/>
            <person name="Yakimov M.M."/>
            <person name="Yakunin A.F."/>
            <person name="Golyshin P.N."/>
            <person name="Golyshina O.V."/>
            <person name="Savchenko A."/>
            <person name="Ferrer M."/>
        </authorList>
    </citation>
    <scope>NUCLEOTIDE SEQUENCE</scope>
</reference>
<sequence>MFYQYPLCKWLSKNKDGVFVLKLQGHIKYVGTTFDAAHQKKMKKVIKYLLTNSSSPLQKAYEMRTIVSVKWMYENDQTKAKELKEQLEKKYKLTDKNKWNPA</sequence>
<organism evidence="1">
    <name type="scientific">Firmicutes bacterium enrichment culture clone fosmid MGS-M2</name>
    <dbReference type="NCBI Taxonomy" id="1549349"/>
    <lineage>
        <taxon>Bacteria</taxon>
        <taxon>Bacillati</taxon>
        <taxon>Bacillota</taxon>
        <taxon>environmental samples</taxon>
    </lineage>
</organism>
<evidence type="ECO:0000313" key="1">
    <source>
        <dbReference type="EMBL" id="AJG37954.1"/>
    </source>
</evidence>
<dbReference type="AlphaFoldDB" id="A0A0B5KBT2"/>
<accession>A0A0B5KBT2</accession>
<dbReference type="EMBL" id="KF831415">
    <property type="protein sequence ID" value="AJG37954.1"/>
    <property type="molecule type" value="Genomic_DNA"/>
</dbReference>
<proteinExistence type="predicted"/>